<dbReference type="GO" id="GO:0030170">
    <property type="term" value="F:pyridoxal phosphate binding"/>
    <property type="evidence" value="ECO:0007669"/>
    <property type="project" value="InterPro"/>
</dbReference>
<dbReference type="PANTHER" id="PTHR43713:SF3">
    <property type="entry name" value="GLUTAMATE-1-SEMIALDEHYDE 2,1-AMINOMUTASE 1, CHLOROPLASTIC-RELATED"/>
    <property type="match status" value="1"/>
</dbReference>
<dbReference type="OrthoDB" id="425114at2759"/>
<reference evidence="4 5" key="1">
    <citation type="journal article" date="2016" name="Genome Biol. Evol.">
        <title>Divergent and convergent evolution of fungal pathogenicity.</title>
        <authorList>
            <person name="Shang Y."/>
            <person name="Xiao G."/>
            <person name="Zheng P."/>
            <person name="Cen K."/>
            <person name="Zhan S."/>
            <person name="Wang C."/>
        </authorList>
    </citation>
    <scope>NUCLEOTIDE SEQUENCE [LARGE SCALE GENOMIC DNA]</scope>
    <source>
        <strain evidence="4 5">RCEF 3172</strain>
    </source>
</reference>
<dbReference type="InterPro" id="IPR015422">
    <property type="entry name" value="PyrdxlP-dep_Trfase_small"/>
</dbReference>
<evidence type="ECO:0000256" key="1">
    <source>
        <dbReference type="ARBA" id="ARBA00001933"/>
    </source>
</evidence>
<protein>
    <submittedName>
        <fullName evidence="4">Aminotransferase class-III</fullName>
    </submittedName>
</protein>
<dbReference type="Gene3D" id="3.90.1150.10">
    <property type="entry name" value="Aspartate Aminotransferase, domain 1"/>
    <property type="match status" value="1"/>
</dbReference>
<dbReference type="SUPFAM" id="SSF53383">
    <property type="entry name" value="PLP-dependent transferases"/>
    <property type="match status" value="1"/>
</dbReference>
<dbReference type="GO" id="GO:0008483">
    <property type="term" value="F:transaminase activity"/>
    <property type="evidence" value="ECO:0007669"/>
    <property type="project" value="UniProtKB-KW"/>
</dbReference>
<gene>
    <name evidence="4" type="ORF">BBO_02200</name>
</gene>
<proteinExistence type="inferred from homology"/>
<evidence type="ECO:0000256" key="3">
    <source>
        <dbReference type="RuleBase" id="RU003560"/>
    </source>
</evidence>
<comment type="caution">
    <text evidence="4">The sequence shown here is derived from an EMBL/GenBank/DDBJ whole genome shotgun (WGS) entry which is preliminary data.</text>
</comment>
<dbReference type="AlphaFoldDB" id="A0A167IJ70"/>
<name>A0A167IJ70_9HYPO</name>
<comment type="cofactor">
    <cofactor evidence="1">
        <name>pyridoxal 5'-phosphate</name>
        <dbReference type="ChEBI" id="CHEBI:597326"/>
    </cofactor>
</comment>
<organism evidence="4 5">
    <name type="scientific">Beauveria brongniartii RCEF 3172</name>
    <dbReference type="NCBI Taxonomy" id="1081107"/>
    <lineage>
        <taxon>Eukaryota</taxon>
        <taxon>Fungi</taxon>
        <taxon>Dikarya</taxon>
        <taxon>Ascomycota</taxon>
        <taxon>Pezizomycotina</taxon>
        <taxon>Sordariomycetes</taxon>
        <taxon>Hypocreomycetidae</taxon>
        <taxon>Hypocreales</taxon>
        <taxon>Cordycipitaceae</taxon>
        <taxon>Beauveria</taxon>
        <taxon>Beauveria brongniartii</taxon>
    </lineage>
</organism>
<evidence type="ECO:0000313" key="5">
    <source>
        <dbReference type="Proteomes" id="UP000076863"/>
    </source>
</evidence>
<dbReference type="InterPro" id="IPR015421">
    <property type="entry name" value="PyrdxlP-dep_Trfase_major"/>
</dbReference>
<dbReference type="InterPro" id="IPR005814">
    <property type="entry name" value="Aminotrans_3"/>
</dbReference>
<keyword evidence="5" id="KW-1185">Reference proteome</keyword>
<keyword evidence="4" id="KW-0032">Aminotransferase</keyword>
<dbReference type="EMBL" id="AZHA01000004">
    <property type="protein sequence ID" value="OAA49155.1"/>
    <property type="molecule type" value="Genomic_DNA"/>
</dbReference>
<keyword evidence="2 3" id="KW-0663">Pyridoxal phosphate</keyword>
<dbReference type="PANTHER" id="PTHR43713">
    <property type="entry name" value="GLUTAMATE-1-SEMIALDEHYDE 2,1-AMINOMUTASE"/>
    <property type="match status" value="1"/>
</dbReference>
<evidence type="ECO:0000256" key="2">
    <source>
        <dbReference type="ARBA" id="ARBA00022898"/>
    </source>
</evidence>
<dbReference type="Proteomes" id="UP000076863">
    <property type="component" value="Unassembled WGS sequence"/>
</dbReference>
<comment type="similarity">
    <text evidence="3">Belongs to the class-III pyridoxal-phosphate-dependent aminotransferase family.</text>
</comment>
<dbReference type="Gene3D" id="3.40.640.10">
    <property type="entry name" value="Type I PLP-dependent aspartate aminotransferase-like (Major domain)"/>
    <property type="match status" value="1"/>
</dbReference>
<dbReference type="InterPro" id="IPR015424">
    <property type="entry name" value="PyrdxlP-dep_Trfase"/>
</dbReference>
<accession>A0A167IJ70</accession>
<sequence length="440" mass="47130">MSSESSSLRAALDAAVENFVTRNPKSNALHEKAVKTFPGGNTRTVLHTSPFPLCMKSGKDYQVFSEDGDAYTDLTAEFTAGLYGHSNPDILAALQHVIQNVGLNVGATTAQEQLFARELCDRFDIERIRLTNSGTEANLHALAAAKLYTGKSKVVAFDGGYHGAVLGFKDGKVAANNVDKADWIVAKYNDLEGTIKAIKGEGVAAVILEAMQGSGGCICGTKEFLTGVERAAKEASAEVVFIVDEVMTSRISGAGLSAVHGLKPDMKTFGKYLGGGVAFGAFGGRQDIMAVYDPRVKGSVAHSGTFNNNTFVTHCGYAGLTKVYTSEVAEAFTKSGDDLLSRLNEVSKGTKLCFTGTGSVATSHFVAHGPRSIANALDVTEIEELKDLFWFYLLENGFWVTRRGFYALVLGTPQSELDRFVAVVHRFLTKYTVLVQADAV</sequence>
<dbReference type="Pfam" id="PF00202">
    <property type="entry name" value="Aminotran_3"/>
    <property type="match status" value="1"/>
</dbReference>
<keyword evidence="4" id="KW-0808">Transferase</keyword>
<evidence type="ECO:0000313" key="4">
    <source>
        <dbReference type="EMBL" id="OAA49155.1"/>
    </source>
</evidence>